<dbReference type="Proteomes" id="UP000244722">
    <property type="component" value="Unassembled WGS sequence"/>
</dbReference>
<evidence type="ECO:0000313" key="2">
    <source>
        <dbReference type="EMBL" id="PUU77850.1"/>
    </source>
</evidence>
<proteinExistence type="predicted"/>
<reference evidence="2 3" key="1">
    <citation type="submission" date="2017-04" db="EMBL/GenBank/DDBJ databases">
        <title>Draft genome sequence of Tuber borchii Vittad., a whitish edible truffle.</title>
        <authorList>
            <consortium name="DOE Joint Genome Institute"/>
            <person name="Murat C."/>
            <person name="Kuo A."/>
            <person name="Barry K.W."/>
            <person name="Clum A."/>
            <person name="Dockter R.B."/>
            <person name="Fauchery L."/>
            <person name="Iotti M."/>
            <person name="Kohler A."/>
            <person name="Labutti K."/>
            <person name="Lindquist E.A."/>
            <person name="Lipzen A."/>
            <person name="Ohm R.A."/>
            <person name="Wang M."/>
            <person name="Grigoriev I.V."/>
            <person name="Zambonelli A."/>
            <person name="Martin F.M."/>
        </authorList>
    </citation>
    <scope>NUCLEOTIDE SEQUENCE [LARGE SCALE GENOMIC DNA]</scope>
    <source>
        <strain evidence="2 3">Tbo3840</strain>
    </source>
</reference>
<dbReference type="EMBL" id="NESQ01000138">
    <property type="protein sequence ID" value="PUU77850.1"/>
    <property type="molecule type" value="Genomic_DNA"/>
</dbReference>
<feature type="transmembrane region" description="Helical" evidence="1">
    <location>
        <begin position="77"/>
        <end position="96"/>
    </location>
</feature>
<sequence>LLLSTPKFSLFHLGIWMGCIVFTLFPPSFSIPPGLAYSDGYWRRGVRRQGGLDCFWFVLLYWLQMGGGGCSGLMNEWMYMFFFHFFIFLFEVVHHIQS</sequence>
<feature type="transmembrane region" description="Helical" evidence="1">
    <location>
        <begin position="49"/>
        <end position="65"/>
    </location>
</feature>
<name>A0A2T6ZQT6_TUBBO</name>
<feature type="non-terminal residue" evidence="2">
    <location>
        <position position="1"/>
    </location>
</feature>
<comment type="caution">
    <text evidence="2">The sequence shown here is derived from an EMBL/GenBank/DDBJ whole genome shotgun (WGS) entry which is preliminary data.</text>
</comment>
<feature type="transmembrane region" description="Helical" evidence="1">
    <location>
        <begin position="15"/>
        <end position="37"/>
    </location>
</feature>
<evidence type="ECO:0000256" key="1">
    <source>
        <dbReference type="SAM" id="Phobius"/>
    </source>
</evidence>
<protein>
    <submittedName>
        <fullName evidence="2">Uncharacterized protein</fullName>
    </submittedName>
</protein>
<keyword evidence="1" id="KW-0472">Membrane</keyword>
<gene>
    <name evidence="2" type="ORF">B9Z19DRAFT_1085399</name>
</gene>
<evidence type="ECO:0000313" key="3">
    <source>
        <dbReference type="Proteomes" id="UP000244722"/>
    </source>
</evidence>
<organism evidence="2 3">
    <name type="scientific">Tuber borchii</name>
    <name type="common">White truffle</name>
    <dbReference type="NCBI Taxonomy" id="42251"/>
    <lineage>
        <taxon>Eukaryota</taxon>
        <taxon>Fungi</taxon>
        <taxon>Dikarya</taxon>
        <taxon>Ascomycota</taxon>
        <taxon>Pezizomycotina</taxon>
        <taxon>Pezizomycetes</taxon>
        <taxon>Pezizales</taxon>
        <taxon>Tuberaceae</taxon>
        <taxon>Tuber</taxon>
    </lineage>
</organism>
<dbReference type="AlphaFoldDB" id="A0A2T6ZQT6"/>
<accession>A0A2T6ZQT6</accession>
<keyword evidence="1" id="KW-1133">Transmembrane helix</keyword>
<keyword evidence="1" id="KW-0812">Transmembrane</keyword>
<keyword evidence="3" id="KW-1185">Reference proteome</keyword>